<dbReference type="GO" id="GO:0030170">
    <property type="term" value="F:pyridoxal phosphate binding"/>
    <property type="evidence" value="ECO:0007669"/>
    <property type="project" value="InterPro"/>
</dbReference>
<dbReference type="InterPro" id="IPR015421">
    <property type="entry name" value="PyrdxlP-dep_Trfase_major"/>
</dbReference>
<keyword evidence="3" id="KW-0663">Pyridoxal phosphate</keyword>
<dbReference type="PANTHER" id="PTHR42699:SF1">
    <property type="entry name" value="CYSTATHIONINE GAMMA-SYNTHASE-RELATED"/>
    <property type="match status" value="1"/>
</dbReference>
<dbReference type="AlphaFoldDB" id="A0A164N211"/>
<evidence type="ECO:0000313" key="10">
    <source>
        <dbReference type="EMBL" id="KZS87275.1"/>
    </source>
</evidence>
<dbReference type="FunFam" id="3.90.1150.10:FF:000063">
    <property type="entry name" value="Probable cystathionine gamma-synthase"/>
    <property type="match status" value="1"/>
</dbReference>
<evidence type="ECO:0000256" key="5">
    <source>
        <dbReference type="ARBA" id="ARBA00058439"/>
    </source>
</evidence>
<dbReference type="FunFam" id="3.40.640.10:FF:000094">
    <property type="entry name" value="Probable cystathionine gamma-synthase"/>
    <property type="match status" value="1"/>
</dbReference>
<keyword evidence="2 10" id="KW-0808">Transferase</keyword>
<dbReference type="Gene3D" id="3.40.640.10">
    <property type="entry name" value="Type I PLP-dependent aspartate aminotransferase-like (Major domain)"/>
    <property type="match status" value="1"/>
</dbReference>
<dbReference type="InterPro" id="IPR015424">
    <property type="entry name" value="PyrdxlP-dep_Trfase"/>
</dbReference>
<dbReference type="GO" id="GO:0003962">
    <property type="term" value="F:cystathionine gamma-synthase activity"/>
    <property type="evidence" value="ECO:0007669"/>
    <property type="project" value="UniProtKB-EC"/>
</dbReference>
<dbReference type="SUPFAM" id="SSF53383">
    <property type="entry name" value="PLP-dependent transferases"/>
    <property type="match status" value="1"/>
</dbReference>
<accession>A0A164N211</accession>
<evidence type="ECO:0000313" key="11">
    <source>
        <dbReference type="Proteomes" id="UP000076722"/>
    </source>
</evidence>
<keyword evidence="11" id="KW-1185">Reference proteome</keyword>
<dbReference type="GO" id="GO:0019346">
    <property type="term" value="P:transsulfuration"/>
    <property type="evidence" value="ECO:0007669"/>
    <property type="project" value="InterPro"/>
</dbReference>
<sequence length="616" mass="67749">MSILGASIPAIPHAISVSLPTWRDNIDYEEGNKRVIDTMCTGYPRFFIHKSIQKLATICESKFGRPGESCMLFPKARIANACLSFMLAHHKEPHPLPIRTVNYLIPLDSSPNLDSAETPSSSAAENMDLHMVFFPAESFPLAKQFWQHTGLGISSRFADKCLSLVAPEVPTITPSPSRAFSKPGNRHYSKKSTPNNPLARLHGWSEPSENLDQTYLEERYGRNLPAMSADIAKRTLRRRIAGVLVRDPYDSLRPGEGCSEQTGPSVRGIENVSEDDVFLYPSGMSAIWNAHQLALSVMPSAKSVCFGFPYTDTLKILQKWGPGCHFFGHGTDADADALEAMLEAAPVDSPPVLALFCEFPSNPLLRSPPLKRLKDLAAKYKFLIVIDETVGNFANVEVLPFADMVVSGLTKVFSGDANVMGGSMILNPASVYYEKLKKALTSCYDECYWGEDAVFLERNSRDFARRVHVIDGNAEAVCDWLRERSLEVSPDSGSVVKKIWYPKFVTPEYYDVCRVKGSADRHPGGYGGLFSVTFTSLEASQAFFDTLDCCKGPSLGTNFTLACPYTILAHYAELDWAASYGVEPGLVRVSVGMEKRDTLLTMFAAALGAAQATAKL</sequence>
<organism evidence="10 11">
    <name type="scientific">Sistotremastrum niveocremeum HHB9708</name>
    <dbReference type="NCBI Taxonomy" id="1314777"/>
    <lineage>
        <taxon>Eukaryota</taxon>
        <taxon>Fungi</taxon>
        <taxon>Dikarya</taxon>
        <taxon>Basidiomycota</taxon>
        <taxon>Agaricomycotina</taxon>
        <taxon>Agaricomycetes</taxon>
        <taxon>Sistotremastrales</taxon>
        <taxon>Sistotremastraceae</taxon>
        <taxon>Sertulicium</taxon>
        <taxon>Sertulicium niveocremeum</taxon>
    </lineage>
</organism>
<comment type="function">
    <text evidence="5">Catalyzes the formation of L-cystathionine from O-succinyl-L-homoserine (OSHS) and L-cysteine, via a gamma-replacement reaction. In the absence of thiol, catalyzes gamma-elimination to form 2-oxobutanoate, succinate and ammonia.</text>
</comment>
<dbReference type="EC" id="2.5.1.48" evidence="7"/>
<dbReference type="Proteomes" id="UP000076722">
    <property type="component" value="Unassembled WGS sequence"/>
</dbReference>
<dbReference type="EMBL" id="KV419453">
    <property type="protein sequence ID" value="KZS87275.1"/>
    <property type="molecule type" value="Genomic_DNA"/>
</dbReference>
<comment type="cofactor">
    <cofactor evidence="1">
        <name>pyridoxal 5'-phosphate</name>
        <dbReference type="ChEBI" id="CHEBI:597326"/>
    </cofactor>
</comment>
<comment type="catalytic activity">
    <reaction evidence="4">
        <text>O-succinyl-L-homoserine + L-cysteine = L,L-cystathionine + succinate + H(+)</text>
        <dbReference type="Rhea" id="RHEA:20397"/>
        <dbReference type="ChEBI" id="CHEBI:15378"/>
        <dbReference type="ChEBI" id="CHEBI:30031"/>
        <dbReference type="ChEBI" id="CHEBI:35235"/>
        <dbReference type="ChEBI" id="CHEBI:57661"/>
        <dbReference type="ChEBI" id="CHEBI:58161"/>
        <dbReference type="EC" id="2.5.1.48"/>
    </reaction>
</comment>
<dbReference type="InterPro" id="IPR000277">
    <property type="entry name" value="Cys/Met-Metab_PyrdxlP-dep_enz"/>
</dbReference>
<dbReference type="Gene3D" id="3.90.1150.10">
    <property type="entry name" value="Aspartate Aminotransferase, domain 1"/>
    <property type="match status" value="1"/>
</dbReference>
<dbReference type="OrthoDB" id="10047078at2759"/>
<evidence type="ECO:0000256" key="3">
    <source>
        <dbReference type="ARBA" id="ARBA00022898"/>
    </source>
</evidence>
<dbReference type="InterPro" id="IPR015422">
    <property type="entry name" value="PyrdxlP-dep_Trfase_small"/>
</dbReference>
<gene>
    <name evidence="10" type="ORF">SISNIDRAFT_419860</name>
</gene>
<dbReference type="Pfam" id="PF01053">
    <property type="entry name" value="Cys_Met_Meta_PP"/>
    <property type="match status" value="1"/>
</dbReference>
<proteinExistence type="predicted"/>
<evidence type="ECO:0000256" key="9">
    <source>
        <dbReference type="SAM" id="MobiDB-lite"/>
    </source>
</evidence>
<dbReference type="STRING" id="1314777.A0A164N211"/>
<feature type="region of interest" description="Disordered" evidence="9">
    <location>
        <begin position="175"/>
        <end position="204"/>
    </location>
</feature>
<evidence type="ECO:0000256" key="2">
    <source>
        <dbReference type="ARBA" id="ARBA00022679"/>
    </source>
</evidence>
<evidence type="ECO:0000256" key="1">
    <source>
        <dbReference type="ARBA" id="ARBA00001933"/>
    </source>
</evidence>
<evidence type="ECO:0000256" key="6">
    <source>
        <dbReference type="ARBA" id="ARBA00060510"/>
    </source>
</evidence>
<dbReference type="PANTHER" id="PTHR42699">
    <property type="match status" value="1"/>
</dbReference>
<evidence type="ECO:0000256" key="4">
    <source>
        <dbReference type="ARBA" id="ARBA00051441"/>
    </source>
</evidence>
<reference evidence="10 11" key="1">
    <citation type="journal article" date="2016" name="Mol. Biol. Evol.">
        <title>Comparative Genomics of Early-Diverging Mushroom-Forming Fungi Provides Insights into the Origins of Lignocellulose Decay Capabilities.</title>
        <authorList>
            <person name="Nagy L.G."/>
            <person name="Riley R."/>
            <person name="Tritt A."/>
            <person name="Adam C."/>
            <person name="Daum C."/>
            <person name="Floudas D."/>
            <person name="Sun H."/>
            <person name="Yadav J.S."/>
            <person name="Pangilinan J."/>
            <person name="Larsson K.H."/>
            <person name="Matsuura K."/>
            <person name="Barry K."/>
            <person name="Labutti K."/>
            <person name="Kuo R."/>
            <person name="Ohm R.A."/>
            <person name="Bhattacharya S.S."/>
            <person name="Shirouzu T."/>
            <person name="Yoshinaga Y."/>
            <person name="Martin F.M."/>
            <person name="Grigoriev I.V."/>
            <person name="Hibbett D.S."/>
        </authorList>
    </citation>
    <scope>NUCLEOTIDE SEQUENCE [LARGE SCALE GENOMIC DNA]</scope>
    <source>
        <strain evidence="10 11">HHB9708</strain>
    </source>
</reference>
<protein>
    <recommendedName>
        <fullName evidence="7">cystathionine gamma-synthase</fullName>
        <ecNumber evidence="7">2.5.1.48</ecNumber>
    </recommendedName>
    <alternativeName>
        <fullName evidence="8">O-succinylhomoserine (thiol)-lyase</fullName>
    </alternativeName>
</protein>
<evidence type="ECO:0000256" key="8">
    <source>
        <dbReference type="ARBA" id="ARBA00083849"/>
    </source>
</evidence>
<name>A0A164N211_9AGAM</name>
<evidence type="ECO:0000256" key="7">
    <source>
        <dbReference type="ARBA" id="ARBA00066530"/>
    </source>
</evidence>
<comment type="pathway">
    <text evidence="6">Amino-acid biosynthesis; L-methionine biosynthesis via de novo pathway; L-cystathionine from O-succinyl-L-homoserine: step 1/1.</text>
</comment>
<dbReference type="InterPro" id="IPR051750">
    <property type="entry name" value="Trans-sulfuration_enzymes"/>
</dbReference>